<protein>
    <submittedName>
        <fullName evidence="2">Uncharacterized protein</fullName>
    </submittedName>
</protein>
<gene>
    <name evidence="2" type="ORF">FHL15_006106</name>
</gene>
<feature type="compositionally biased region" description="Low complexity" evidence="1">
    <location>
        <begin position="16"/>
        <end position="28"/>
    </location>
</feature>
<accession>A0A553HYE3</accession>
<keyword evidence="3" id="KW-1185">Reference proteome</keyword>
<evidence type="ECO:0000313" key="2">
    <source>
        <dbReference type="EMBL" id="TRX92968.1"/>
    </source>
</evidence>
<name>A0A553HYE3_9PEZI</name>
<dbReference type="OrthoDB" id="3439027at2759"/>
<feature type="compositionally biased region" description="Acidic residues" evidence="1">
    <location>
        <begin position="34"/>
        <end position="49"/>
    </location>
</feature>
<dbReference type="STRING" id="2512241.A0A553HYE3"/>
<proteinExistence type="predicted"/>
<dbReference type="AlphaFoldDB" id="A0A553HYE3"/>
<evidence type="ECO:0000256" key="1">
    <source>
        <dbReference type="SAM" id="MobiDB-lite"/>
    </source>
</evidence>
<feature type="region of interest" description="Disordered" evidence="1">
    <location>
        <begin position="1"/>
        <end position="67"/>
    </location>
</feature>
<feature type="compositionally biased region" description="Low complexity" evidence="1">
    <location>
        <begin position="157"/>
        <end position="169"/>
    </location>
</feature>
<reference evidence="3" key="1">
    <citation type="submission" date="2019-06" db="EMBL/GenBank/DDBJ databases">
        <title>Draft genome sequence of the griseofulvin-producing fungus Xylaria cubensis strain G536.</title>
        <authorList>
            <person name="Mead M.E."/>
            <person name="Raja H.A."/>
            <person name="Steenwyk J.L."/>
            <person name="Knowles S.L."/>
            <person name="Oberlies N.H."/>
            <person name="Rokas A."/>
        </authorList>
    </citation>
    <scope>NUCLEOTIDE SEQUENCE [LARGE SCALE GENOMIC DNA]</scope>
    <source>
        <strain evidence="3">G536</strain>
    </source>
</reference>
<feature type="compositionally biased region" description="Polar residues" evidence="1">
    <location>
        <begin position="1"/>
        <end position="15"/>
    </location>
</feature>
<dbReference type="EMBL" id="VFLP01000032">
    <property type="protein sequence ID" value="TRX92968.1"/>
    <property type="molecule type" value="Genomic_DNA"/>
</dbReference>
<dbReference type="Proteomes" id="UP000319160">
    <property type="component" value="Unassembled WGS sequence"/>
</dbReference>
<comment type="caution">
    <text evidence="2">The sequence shown here is derived from an EMBL/GenBank/DDBJ whole genome shotgun (WGS) entry which is preliminary data.</text>
</comment>
<organism evidence="2 3">
    <name type="scientific">Xylaria flabelliformis</name>
    <dbReference type="NCBI Taxonomy" id="2512241"/>
    <lineage>
        <taxon>Eukaryota</taxon>
        <taxon>Fungi</taxon>
        <taxon>Dikarya</taxon>
        <taxon>Ascomycota</taxon>
        <taxon>Pezizomycotina</taxon>
        <taxon>Sordariomycetes</taxon>
        <taxon>Xylariomycetidae</taxon>
        <taxon>Xylariales</taxon>
        <taxon>Xylariaceae</taxon>
        <taxon>Xylaria</taxon>
    </lineage>
</organism>
<feature type="region of interest" description="Disordered" evidence="1">
    <location>
        <begin position="132"/>
        <end position="253"/>
    </location>
</feature>
<sequence length="270" mass="30325">MPLSPSNALNAVHQQSWPPSGLWPSSPSRFPPALDDDKDGLSTDDEDIDTSPRPENPLKYFLTPATPGDDELEFEFDFDAGIEDSNSPRQIVRSVSPSTLDGLRRYKAKKEADCAILDDDDDDDEEDYIRFNSHKSQPFGLDDYFDHPRHSSPNHGLSQSAESLLSPSSFHVGSPRSRLAKRFGPPTPPPRRASLRGRPTIRPLQRRHSWREPSPDVWSIDEEPEKETMSEMGLSTENLDDGSEKKTQPIDIPAAKPMKKVRFVLPAKEL</sequence>
<evidence type="ECO:0000313" key="3">
    <source>
        <dbReference type="Proteomes" id="UP000319160"/>
    </source>
</evidence>